<gene>
    <name evidence="3" type="ORF">FYJ75_00765</name>
</gene>
<evidence type="ECO:0000256" key="1">
    <source>
        <dbReference type="SAM" id="Phobius"/>
    </source>
</evidence>
<keyword evidence="1" id="KW-1133">Transmembrane helix</keyword>
<evidence type="ECO:0000259" key="2">
    <source>
        <dbReference type="Pfam" id="PF02517"/>
    </source>
</evidence>
<keyword evidence="1" id="KW-0472">Membrane</keyword>
<comment type="caution">
    <text evidence="3">The sequence shown here is derived from an EMBL/GenBank/DDBJ whole genome shotgun (WGS) entry which is preliminary data.</text>
</comment>
<feature type="domain" description="CAAX prenyl protease 2/Lysostaphin resistance protein A-like" evidence="2">
    <location>
        <begin position="128"/>
        <end position="212"/>
    </location>
</feature>
<keyword evidence="1" id="KW-0812">Transmembrane</keyword>
<dbReference type="EMBL" id="VUNI01000001">
    <property type="protein sequence ID" value="MST73565.1"/>
    <property type="molecule type" value="Genomic_DNA"/>
</dbReference>
<dbReference type="GO" id="GO:0006508">
    <property type="term" value="P:proteolysis"/>
    <property type="evidence" value="ECO:0007669"/>
    <property type="project" value="UniProtKB-KW"/>
</dbReference>
<keyword evidence="3" id="KW-0645">Protease</keyword>
<keyword evidence="3" id="KW-0482">Metalloprotease</keyword>
<dbReference type="GO" id="GO:0080120">
    <property type="term" value="P:CAAX-box protein maturation"/>
    <property type="evidence" value="ECO:0007669"/>
    <property type="project" value="UniProtKB-ARBA"/>
</dbReference>
<dbReference type="AlphaFoldDB" id="A0A6L5YMA1"/>
<dbReference type="GO" id="GO:0008237">
    <property type="term" value="F:metallopeptidase activity"/>
    <property type="evidence" value="ECO:0007669"/>
    <property type="project" value="UniProtKB-KW"/>
</dbReference>
<feature type="transmembrane region" description="Helical" evidence="1">
    <location>
        <begin position="40"/>
        <end position="60"/>
    </location>
</feature>
<accession>A0A6L5YMA1</accession>
<evidence type="ECO:0000313" key="4">
    <source>
        <dbReference type="Proteomes" id="UP000474024"/>
    </source>
</evidence>
<dbReference type="InterPro" id="IPR052710">
    <property type="entry name" value="CAAX_protease"/>
</dbReference>
<dbReference type="GO" id="GO:0004175">
    <property type="term" value="F:endopeptidase activity"/>
    <property type="evidence" value="ECO:0007669"/>
    <property type="project" value="UniProtKB-ARBA"/>
</dbReference>
<proteinExistence type="predicted"/>
<dbReference type="Proteomes" id="UP000474024">
    <property type="component" value="Unassembled WGS sequence"/>
</dbReference>
<keyword evidence="3" id="KW-0378">Hydrolase</keyword>
<keyword evidence="4" id="KW-1185">Reference proteome</keyword>
<feature type="transmembrane region" description="Helical" evidence="1">
    <location>
        <begin position="81"/>
        <end position="102"/>
    </location>
</feature>
<dbReference type="PANTHER" id="PTHR36435:SF1">
    <property type="entry name" value="CAAX AMINO TERMINAL PROTEASE FAMILY PROTEIN"/>
    <property type="match status" value="1"/>
</dbReference>
<dbReference type="PANTHER" id="PTHR36435">
    <property type="entry name" value="SLR1288 PROTEIN"/>
    <property type="match status" value="1"/>
</dbReference>
<feature type="transmembrane region" description="Helical" evidence="1">
    <location>
        <begin position="12"/>
        <end position="34"/>
    </location>
</feature>
<organism evidence="3 4">
    <name type="scientific">Roseburia porci</name>
    <dbReference type="NCBI Taxonomy" id="2605790"/>
    <lineage>
        <taxon>Bacteria</taxon>
        <taxon>Bacillati</taxon>
        <taxon>Bacillota</taxon>
        <taxon>Clostridia</taxon>
        <taxon>Lachnospirales</taxon>
        <taxon>Lachnospiraceae</taxon>
        <taxon>Roseburia</taxon>
    </lineage>
</organism>
<dbReference type="Pfam" id="PF02517">
    <property type="entry name" value="Rce1-like"/>
    <property type="match status" value="1"/>
</dbReference>
<name>A0A6L5YMA1_9FIRM</name>
<feature type="transmembrane region" description="Helical" evidence="1">
    <location>
        <begin position="122"/>
        <end position="144"/>
    </location>
</feature>
<dbReference type="RefSeq" id="WP_154427846.1">
    <property type="nucleotide sequence ID" value="NZ_VUNI01000001.1"/>
</dbReference>
<feature type="transmembrane region" description="Helical" evidence="1">
    <location>
        <begin position="230"/>
        <end position="252"/>
    </location>
</feature>
<dbReference type="InterPro" id="IPR003675">
    <property type="entry name" value="Rce1/LyrA-like_dom"/>
</dbReference>
<protein>
    <submittedName>
        <fullName evidence="3">CPBP family intramembrane metalloprotease</fullName>
    </submittedName>
</protein>
<feature type="transmembrane region" description="Helical" evidence="1">
    <location>
        <begin position="156"/>
        <end position="173"/>
    </location>
</feature>
<reference evidence="3 4" key="1">
    <citation type="submission" date="2019-08" db="EMBL/GenBank/DDBJ databases">
        <title>In-depth cultivation of the pig gut microbiome towards novel bacterial diversity and tailored functional studies.</title>
        <authorList>
            <person name="Wylensek D."/>
            <person name="Hitch T.C.A."/>
            <person name="Clavel T."/>
        </authorList>
    </citation>
    <scope>NUCLEOTIDE SEQUENCE [LARGE SCALE GENOMIC DNA]</scope>
    <source>
        <strain evidence="3 4">MUC/MUC-530-WT-4D</strain>
    </source>
</reference>
<evidence type="ECO:0000313" key="3">
    <source>
        <dbReference type="EMBL" id="MST73565.1"/>
    </source>
</evidence>
<sequence length="261" mass="29245">MKKTLPIQIWEIVYPLGIYFVVANIAMFLAQMLFGPSNESYMLCQIVASCFTIPFVYRFFRQDQIMMGILKPKPWISKEHMVNVFWIIPIAALIGIGLNNIIQMSPLVHLSETYLQMNQAFYASSMGLELLGSAFVTPLLEELLYRGVIYGRLRRMMNLVPAILISAVIFGAVHFNVVQFVYAFLLGIVLALCMEKSGHMYGAVVAHMTANGIAVIRTETGFLQQTAEVGVGNILFSIGCLASGIILLVFYLRRKNSNIDQ</sequence>